<proteinExistence type="predicted"/>
<dbReference type="AlphaFoldDB" id="A0A1R4G6V9"/>
<keyword evidence="1" id="KW-1133">Transmembrane helix</keyword>
<sequence>MRSKWFIVALAAVFLVISFALGSVGLGDFPLLRWGSMLLVPVIAVVALLVLGRKSRGRGDDADER</sequence>
<gene>
    <name evidence="2" type="ORF">CZ674_09265</name>
</gene>
<evidence type="ECO:0000313" key="3">
    <source>
        <dbReference type="Proteomes" id="UP000195787"/>
    </source>
</evidence>
<dbReference type="RefSeq" id="WP_086992264.1">
    <property type="nucleotide sequence ID" value="NZ_FUHU01000038.1"/>
</dbReference>
<keyword evidence="1" id="KW-0812">Transmembrane</keyword>
<reference evidence="2 3" key="1">
    <citation type="submission" date="2017-02" db="EMBL/GenBank/DDBJ databases">
        <authorList>
            <person name="Peterson S.W."/>
        </authorList>
    </citation>
    <scope>NUCLEOTIDE SEQUENCE [LARGE SCALE GENOMIC DNA]</scope>
    <source>
        <strain evidence="2 3">LMG 22410</strain>
    </source>
</reference>
<dbReference type="EMBL" id="FUHU01000038">
    <property type="protein sequence ID" value="SJM63752.1"/>
    <property type="molecule type" value="Genomic_DNA"/>
</dbReference>
<protein>
    <submittedName>
        <fullName evidence="2">Uncharacterized protein</fullName>
    </submittedName>
</protein>
<evidence type="ECO:0000313" key="2">
    <source>
        <dbReference type="EMBL" id="SJM63752.1"/>
    </source>
</evidence>
<keyword evidence="1" id="KW-0472">Membrane</keyword>
<dbReference type="Proteomes" id="UP000195787">
    <property type="component" value="Unassembled WGS sequence"/>
</dbReference>
<accession>A0A1R4G6V9</accession>
<feature type="transmembrane region" description="Helical" evidence="1">
    <location>
        <begin position="32"/>
        <end position="51"/>
    </location>
</feature>
<keyword evidence="3" id="KW-1185">Reference proteome</keyword>
<name>A0A1R4G6V9_9MICO</name>
<organism evidence="2 3">
    <name type="scientific">Agrococcus casei LMG 22410</name>
    <dbReference type="NCBI Taxonomy" id="1255656"/>
    <lineage>
        <taxon>Bacteria</taxon>
        <taxon>Bacillati</taxon>
        <taxon>Actinomycetota</taxon>
        <taxon>Actinomycetes</taxon>
        <taxon>Micrococcales</taxon>
        <taxon>Microbacteriaceae</taxon>
        <taxon>Agrococcus</taxon>
    </lineage>
</organism>
<dbReference type="GeneID" id="303173401"/>
<evidence type="ECO:0000256" key="1">
    <source>
        <dbReference type="SAM" id="Phobius"/>
    </source>
</evidence>